<evidence type="ECO:0000313" key="4">
    <source>
        <dbReference type="EMBL" id="CAI3978808.1"/>
    </source>
</evidence>
<sequence>MATQKPLNFYIFGSPVTMSPSPDIHGTGFRVNGSPHRYSRFDTLDVEEVFKQLKLDDCGGGSVTIPHKESIKKYMDELTESARIIGAVNTVTKKKGQFFGDNTDWIGIKNQVEMRMGQQGRGARLCGLLCGAGGTARAAAYALKQMGATRVLIFNRTVLRAQELAAEFGFEACDDLGALTSLDHLHVVINTLPGSSDFLLPDAAASVLRRCRPVVLEAAYIPRRTAFLSQALSAGCEVVEGIEMLFEQGCAQCEIWTNKPAPRSEIAEALLQALFTAGSEHPAHAKMVPYSDLPKSLVAEAQRRPGVGATTVCCTPVRYLGKLSGWICGH</sequence>
<evidence type="ECO:0000259" key="3">
    <source>
        <dbReference type="Pfam" id="PF18317"/>
    </source>
</evidence>
<dbReference type="AlphaFoldDB" id="A0A9P1BSW2"/>
<reference evidence="5" key="2">
    <citation type="submission" date="2024-04" db="EMBL/GenBank/DDBJ databases">
        <authorList>
            <person name="Chen Y."/>
            <person name="Shah S."/>
            <person name="Dougan E. K."/>
            <person name="Thang M."/>
            <person name="Chan C."/>
        </authorList>
    </citation>
    <scope>NUCLEOTIDE SEQUENCE [LARGE SCALE GENOMIC DNA]</scope>
</reference>
<dbReference type="GO" id="GO:0019632">
    <property type="term" value="P:shikimate metabolic process"/>
    <property type="evidence" value="ECO:0007669"/>
    <property type="project" value="TreeGrafter"/>
</dbReference>
<evidence type="ECO:0000259" key="2">
    <source>
        <dbReference type="Pfam" id="PF08501"/>
    </source>
</evidence>
<dbReference type="InterPro" id="IPR013708">
    <property type="entry name" value="Shikimate_DH-bd_N"/>
</dbReference>
<name>A0A9P1BSW2_9DINO</name>
<evidence type="ECO:0000313" key="7">
    <source>
        <dbReference type="Proteomes" id="UP001152797"/>
    </source>
</evidence>
<dbReference type="Gene3D" id="3.40.50.720">
    <property type="entry name" value="NAD(P)-binding Rossmann-like Domain"/>
    <property type="match status" value="1"/>
</dbReference>
<dbReference type="OrthoDB" id="197068at2759"/>
<feature type="domain" description="Quinate/shikimate 5-dehydrogenase/glutamyl-tRNA reductase" evidence="1">
    <location>
        <begin position="128"/>
        <end position="191"/>
    </location>
</feature>
<dbReference type="SUPFAM" id="SSF51735">
    <property type="entry name" value="NAD(P)-binding Rossmann-fold domains"/>
    <property type="match status" value="1"/>
</dbReference>
<dbReference type="InterPro" id="IPR041121">
    <property type="entry name" value="SDH_C"/>
</dbReference>
<dbReference type="Pfam" id="PF01488">
    <property type="entry name" value="Shikimate_DH"/>
    <property type="match status" value="1"/>
</dbReference>
<dbReference type="InterPro" id="IPR022893">
    <property type="entry name" value="Shikimate_DH_fam"/>
</dbReference>
<dbReference type="PANTHER" id="PTHR21089">
    <property type="entry name" value="SHIKIMATE DEHYDROGENASE"/>
    <property type="match status" value="1"/>
</dbReference>
<feature type="domain" description="SDH C-terminal" evidence="3">
    <location>
        <begin position="241"/>
        <end position="271"/>
    </location>
</feature>
<dbReference type="Gene3D" id="3.40.50.10860">
    <property type="entry name" value="Leucine Dehydrogenase, chain A, domain 1"/>
    <property type="match status" value="1"/>
</dbReference>
<keyword evidence="7" id="KW-1185">Reference proteome</keyword>
<dbReference type="EMBL" id="CAMXCT030000438">
    <property type="protein sequence ID" value="CAL4766120.1"/>
    <property type="molecule type" value="Genomic_DNA"/>
</dbReference>
<evidence type="ECO:0000313" key="5">
    <source>
        <dbReference type="EMBL" id="CAL1132183.1"/>
    </source>
</evidence>
<accession>A0A9P1BSW2</accession>
<protein>
    <submittedName>
        <fullName evidence="6">Alanine transaminase</fullName>
    </submittedName>
</protein>
<dbReference type="EMBL" id="CAMXCT010000438">
    <property type="protein sequence ID" value="CAI3978808.1"/>
    <property type="molecule type" value="Genomic_DNA"/>
</dbReference>
<dbReference type="Proteomes" id="UP001152797">
    <property type="component" value="Unassembled WGS sequence"/>
</dbReference>
<proteinExistence type="predicted"/>
<gene>
    <name evidence="4" type="ORF">C1SCF055_LOCUS6809</name>
</gene>
<dbReference type="GO" id="GO:0004764">
    <property type="term" value="F:shikimate 3-dehydrogenase (NADP+) activity"/>
    <property type="evidence" value="ECO:0007669"/>
    <property type="project" value="InterPro"/>
</dbReference>
<dbReference type="GO" id="GO:0009423">
    <property type="term" value="P:chorismate biosynthetic process"/>
    <property type="evidence" value="ECO:0007669"/>
    <property type="project" value="TreeGrafter"/>
</dbReference>
<dbReference type="InterPro" id="IPR006151">
    <property type="entry name" value="Shikm_DH/Glu-tRNA_Rdtase"/>
</dbReference>
<dbReference type="InterPro" id="IPR036291">
    <property type="entry name" value="NAD(P)-bd_dom_sf"/>
</dbReference>
<evidence type="ECO:0000313" key="6">
    <source>
        <dbReference type="EMBL" id="CAL4766120.1"/>
    </source>
</evidence>
<dbReference type="SUPFAM" id="SSF53223">
    <property type="entry name" value="Aminoacid dehydrogenase-like, N-terminal domain"/>
    <property type="match status" value="1"/>
</dbReference>
<dbReference type="EMBL" id="CAMXCT020000438">
    <property type="protein sequence ID" value="CAL1132183.1"/>
    <property type="molecule type" value="Genomic_DNA"/>
</dbReference>
<dbReference type="Pfam" id="PF18317">
    <property type="entry name" value="SDH_C"/>
    <property type="match status" value="1"/>
</dbReference>
<evidence type="ECO:0000259" key="1">
    <source>
        <dbReference type="Pfam" id="PF01488"/>
    </source>
</evidence>
<dbReference type="InterPro" id="IPR046346">
    <property type="entry name" value="Aminoacid_DH-like_N_sf"/>
</dbReference>
<feature type="domain" description="Shikimate dehydrogenase substrate binding N-terminal" evidence="2">
    <location>
        <begin position="11"/>
        <end position="91"/>
    </location>
</feature>
<reference evidence="4" key="1">
    <citation type="submission" date="2022-10" db="EMBL/GenBank/DDBJ databases">
        <authorList>
            <person name="Chen Y."/>
            <person name="Dougan E. K."/>
            <person name="Chan C."/>
            <person name="Rhodes N."/>
            <person name="Thang M."/>
        </authorList>
    </citation>
    <scope>NUCLEOTIDE SEQUENCE</scope>
</reference>
<comment type="caution">
    <text evidence="4">The sequence shown here is derived from an EMBL/GenBank/DDBJ whole genome shotgun (WGS) entry which is preliminary data.</text>
</comment>
<dbReference type="PANTHER" id="PTHR21089:SF1">
    <property type="entry name" value="BIFUNCTIONAL 3-DEHYDROQUINATE DEHYDRATASE_SHIKIMATE DEHYDROGENASE, CHLOROPLASTIC"/>
    <property type="match status" value="1"/>
</dbReference>
<organism evidence="4">
    <name type="scientific">Cladocopium goreaui</name>
    <dbReference type="NCBI Taxonomy" id="2562237"/>
    <lineage>
        <taxon>Eukaryota</taxon>
        <taxon>Sar</taxon>
        <taxon>Alveolata</taxon>
        <taxon>Dinophyceae</taxon>
        <taxon>Suessiales</taxon>
        <taxon>Symbiodiniaceae</taxon>
        <taxon>Cladocopium</taxon>
    </lineage>
</organism>
<dbReference type="Pfam" id="PF08501">
    <property type="entry name" value="Shikimate_dh_N"/>
    <property type="match status" value="1"/>
</dbReference>